<feature type="compositionally biased region" description="Basic and acidic residues" evidence="1">
    <location>
        <begin position="818"/>
        <end position="830"/>
    </location>
</feature>
<accession>A0ABW0FGB7</accession>
<feature type="compositionally biased region" description="Basic residues" evidence="1">
    <location>
        <begin position="807"/>
        <end position="816"/>
    </location>
</feature>
<feature type="transmembrane region" description="Helical" evidence="2">
    <location>
        <begin position="92"/>
        <end position="118"/>
    </location>
</feature>
<evidence type="ECO:0000313" key="4">
    <source>
        <dbReference type="Proteomes" id="UP001595937"/>
    </source>
</evidence>
<feature type="transmembrane region" description="Helical" evidence="2">
    <location>
        <begin position="552"/>
        <end position="574"/>
    </location>
</feature>
<feature type="transmembrane region" description="Helical" evidence="2">
    <location>
        <begin position="462"/>
        <end position="492"/>
    </location>
</feature>
<feature type="transmembrane region" description="Helical" evidence="2">
    <location>
        <begin position="130"/>
        <end position="153"/>
    </location>
</feature>
<evidence type="ECO:0000256" key="1">
    <source>
        <dbReference type="SAM" id="MobiDB-lite"/>
    </source>
</evidence>
<dbReference type="RefSeq" id="WP_343922033.1">
    <property type="nucleotide sequence ID" value="NZ_BAAAIR010000006.1"/>
</dbReference>
<evidence type="ECO:0000313" key="3">
    <source>
        <dbReference type="EMBL" id="MFC5297660.1"/>
    </source>
</evidence>
<dbReference type="GeneID" id="303295809"/>
<feature type="transmembrane region" description="Helical" evidence="2">
    <location>
        <begin position="735"/>
        <end position="754"/>
    </location>
</feature>
<feature type="transmembrane region" description="Helical" evidence="2">
    <location>
        <begin position="639"/>
        <end position="659"/>
    </location>
</feature>
<dbReference type="EMBL" id="JBHSLN010000022">
    <property type="protein sequence ID" value="MFC5297660.1"/>
    <property type="molecule type" value="Genomic_DNA"/>
</dbReference>
<evidence type="ECO:0000256" key="2">
    <source>
        <dbReference type="SAM" id="Phobius"/>
    </source>
</evidence>
<name>A0ABW0FGB7_9MICO</name>
<keyword evidence="4" id="KW-1185">Reference proteome</keyword>
<proteinExistence type="predicted"/>
<dbReference type="Proteomes" id="UP001595937">
    <property type="component" value="Unassembled WGS sequence"/>
</dbReference>
<comment type="caution">
    <text evidence="3">The sequence shown here is derived from an EMBL/GenBank/DDBJ whole genome shotgun (WGS) entry which is preliminary data.</text>
</comment>
<sequence>MDLITEFPLGDDIAVTLLVLGVLAVAALVAGAVVPSRLRRDEDAPEMDDGLGRSLGRQLTAAGSLILWVGLPALVLLYLVPGSTDDRILRSAMMLVGLLLGPFAAWRGLAVQLSALGLDTERRPALISRLGALAVTGALAVAILPIVLVVWFLHASGSSALLALAAGAAISALAIRVTSAPLDTAAAAATVLVGTDEHEIGADDEDNLGMPHLRASRMFRRGAGLSADLVALTSAAAALGILLGVPVLAGEGILVVLLALGVAMLAAGVVAVVPHLGSAGHERGALRLGGLVPAVLGGVGMVVAAALWLPSAYKELRFAQVGMENFTDPAVAGPEPLPRAQLEPQIEQAVADMGQWIETTDETRDASAFLDVLTLYTVSPSTVVAASLGLGVLAALAAVLLLDRTGHRTGGTVLRAARTSRTGGALGVTSALGSTALIAAGALALVIVIAGVISVLSAGVPTLALALLAQAGLGALVVAVAYAGSLMAPSLVDRPGIERGLRDAASGAATGPRAAMLLAGVLTALAALWPVVNALQTAARATTVWEDRALHALSPASLPVLAGVGLGVLTVLLVTSCLLDGARRLGAEAVVETRAAMLEKRSGVNLDDLPEMVRRAVLPALVVVVLMPLVAGFGLGPAALPGLVVGVVLSAAALGLWTLGAGSTLANASTVIGQGRYGGPGSWGHSGALGGAVLTGTLRAAIGSVALPLVLVTSLLAALVVSSVVGMATDGTNVFLRWGIAVVALVIALTCWVVSATATEVDLEDGEGEISKPLFARAEEGPEDTLDAMDWESEGESSRQVTVPARKSARSKRGARRAAAEKDSGRDSEG</sequence>
<protein>
    <submittedName>
        <fullName evidence="3">Pyrophosphatase</fullName>
    </submittedName>
</protein>
<feature type="transmembrane region" description="Helical" evidence="2">
    <location>
        <begin position="285"/>
        <end position="309"/>
    </location>
</feature>
<feature type="transmembrane region" description="Helical" evidence="2">
    <location>
        <begin position="223"/>
        <end position="247"/>
    </location>
</feature>
<feature type="transmembrane region" description="Helical" evidence="2">
    <location>
        <begin position="59"/>
        <end position="80"/>
    </location>
</feature>
<feature type="transmembrane region" description="Helical" evidence="2">
    <location>
        <begin position="159"/>
        <end position="177"/>
    </location>
</feature>
<feature type="region of interest" description="Disordered" evidence="1">
    <location>
        <begin position="777"/>
        <end position="830"/>
    </location>
</feature>
<keyword evidence="2" id="KW-1133">Transmembrane helix</keyword>
<keyword evidence="2" id="KW-0472">Membrane</keyword>
<feature type="transmembrane region" description="Helical" evidence="2">
    <location>
        <begin position="423"/>
        <end position="456"/>
    </location>
</feature>
<feature type="transmembrane region" description="Helical" evidence="2">
    <location>
        <begin position="616"/>
        <end position="633"/>
    </location>
</feature>
<feature type="transmembrane region" description="Helical" evidence="2">
    <location>
        <begin position="253"/>
        <end position="273"/>
    </location>
</feature>
<reference evidence="4" key="1">
    <citation type="journal article" date="2019" name="Int. J. Syst. Evol. Microbiol.">
        <title>The Global Catalogue of Microorganisms (GCM) 10K type strain sequencing project: providing services to taxonomists for standard genome sequencing and annotation.</title>
        <authorList>
            <consortium name="The Broad Institute Genomics Platform"/>
            <consortium name="The Broad Institute Genome Sequencing Center for Infectious Disease"/>
            <person name="Wu L."/>
            <person name="Ma J."/>
        </authorList>
    </citation>
    <scope>NUCLEOTIDE SEQUENCE [LARGE SCALE GENOMIC DNA]</scope>
    <source>
        <strain evidence="4">CGMCC 1.16455</strain>
    </source>
</reference>
<keyword evidence="2" id="KW-0812">Transmembrane</keyword>
<feature type="transmembrane region" description="Helical" evidence="2">
    <location>
        <begin position="13"/>
        <end position="38"/>
    </location>
</feature>
<feature type="transmembrane region" description="Helical" evidence="2">
    <location>
        <begin position="383"/>
        <end position="402"/>
    </location>
</feature>
<organism evidence="3 4">
    <name type="scientific">Brachybacterium tyrofermentans</name>
    <dbReference type="NCBI Taxonomy" id="47848"/>
    <lineage>
        <taxon>Bacteria</taxon>
        <taxon>Bacillati</taxon>
        <taxon>Actinomycetota</taxon>
        <taxon>Actinomycetes</taxon>
        <taxon>Micrococcales</taxon>
        <taxon>Dermabacteraceae</taxon>
        <taxon>Brachybacterium</taxon>
    </lineage>
</organism>
<feature type="transmembrane region" description="Helical" evidence="2">
    <location>
        <begin position="705"/>
        <end position="729"/>
    </location>
</feature>
<gene>
    <name evidence="3" type="ORF">ACFPK8_09085</name>
</gene>
<feature type="transmembrane region" description="Helical" evidence="2">
    <location>
        <begin position="513"/>
        <end position="532"/>
    </location>
</feature>
<feature type="compositionally biased region" description="Acidic residues" evidence="1">
    <location>
        <begin position="781"/>
        <end position="795"/>
    </location>
</feature>